<proteinExistence type="inferred from homology"/>
<comment type="catalytic activity">
    <reaction evidence="12">
        <text>(3R)-1,4-thiomorpholine-3-carboxylate + NADP(+) = 3,4-dehydrothiomorpholine-3-carboxylate + NADPH + 2 H(+)</text>
        <dbReference type="Rhea" id="RHEA:12500"/>
        <dbReference type="ChEBI" id="CHEBI:15378"/>
        <dbReference type="ChEBI" id="CHEBI:57783"/>
        <dbReference type="ChEBI" id="CHEBI:58349"/>
        <dbReference type="ChEBI" id="CHEBI:58517"/>
        <dbReference type="ChEBI" id="CHEBI:176873"/>
        <dbReference type="EC" id="1.5.1.25"/>
    </reaction>
    <physiologicalReaction direction="right-to-left" evidence="12">
        <dbReference type="Rhea" id="RHEA:12502"/>
    </physiologicalReaction>
</comment>
<evidence type="ECO:0000256" key="15">
    <source>
        <dbReference type="ARBA" id="ARBA00093567"/>
    </source>
</evidence>
<comment type="catalytic activity">
    <reaction evidence="5">
        <text>L-pipecolate + NAD(+) = Delta(1)-piperideine-2-carboxylate + NADH + H(+)</text>
        <dbReference type="Rhea" id="RHEA:30807"/>
        <dbReference type="ChEBI" id="CHEBI:15378"/>
        <dbReference type="ChEBI" id="CHEBI:57540"/>
        <dbReference type="ChEBI" id="CHEBI:57945"/>
        <dbReference type="ChEBI" id="CHEBI:61185"/>
        <dbReference type="ChEBI" id="CHEBI:77631"/>
        <dbReference type="EC" id="1.5.1.1"/>
    </reaction>
    <physiologicalReaction direction="right-to-left" evidence="5">
        <dbReference type="Rhea" id="RHEA:30809"/>
    </physiologicalReaction>
</comment>
<evidence type="ECO:0000313" key="19">
    <source>
        <dbReference type="Proteomes" id="UP000314986"/>
    </source>
</evidence>
<dbReference type="Pfam" id="PF02423">
    <property type="entry name" value="OCD_Mu_crystall"/>
    <property type="match status" value="1"/>
</dbReference>
<evidence type="ECO:0000256" key="3">
    <source>
        <dbReference type="ARBA" id="ARBA00015173"/>
    </source>
</evidence>
<evidence type="ECO:0000256" key="10">
    <source>
        <dbReference type="ARBA" id="ARBA00093248"/>
    </source>
</evidence>
<reference evidence="18" key="4">
    <citation type="submission" date="2025-08" db="UniProtKB">
        <authorList>
            <consortium name="Ensembl"/>
        </authorList>
    </citation>
    <scope>IDENTIFICATION</scope>
</reference>
<dbReference type="Gene3D" id="3.40.50.720">
    <property type="entry name" value="NAD(P)-binding Rossmann-like Domain"/>
    <property type="match status" value="1"/>
</dbReference>
<reference evidence="19" key="1">
    <citation type="journal article" date="2006" name="Science">
        <title>Ancient noncoding elements conserved in the human genome.</title>
        <authorList>
            <person name="Venkatesh B."/>
            <person name="Kirkness E.F."/>
            <person name="Loh Y.H."/>
            <person name="Halpern A.L."/>
            <person name="Lee A.P."/>
            <person name="Johnson J."/>
            <person name="Dandona N."/>
            <person name="Viswanathan L.D."/>
            <person name="Tay A."/>
            <person name="Venter J.C."/>
            <person name="Strausberg R.L."/>
            <person name="Brenner S."/>
        </authorList>
    </citation>
    <scope>NUCLEOTIDE SEQUENCE [LARGE SCALE GENOMIC DNA]</scope>
</reference>
<evidence type="ECO:0000256" key="14">
    <source>
        <dbReference type="ARBA" id="ARBA00093273"/>
    </source>
</evidence>
<evidence type="ECO:0000256" key="17">
    <source>
        <dbReference type="ARBA" id="ARBA00093650"/>
    </source>
</evidence>
<dbReference type="GO" id="GO:0005737">
    <property type="term" value="C:cytoplasm"/>
    <property type="evidence" value="ECO:0007669"/>
    <property type="project" value="TreeGrafter"/>
</dbReference>
<evidence type="ECO:0000256" key="4">
    <source>
        <dbReference type="ARBA" id="ARBA00033420"/>
    </source>
</evidence>
<evidence type="ECO:0000313" key="18">
    <source>
        <dbReference type="Ensembl" id="ENSCMIP00000017063.1"/>
    </source>
</evidence>
<protein>
    <recommendedName>
        <fullName evidence="3">Ketimine reductase mu-crystallin</fullName>
        <ecNumber evidence="16">1.5.1.1</ecNumber>
        <ecNumber evidence="2">1.5.1.25</ecNumber>
    </recommendedName>
    <alternativeName>
        <fullName evidence="17">1-piperideine-2-carboxylate/1-pyrroline-2-carboxylate reductase</fullName>
    </alternativeName>
    <alternativeName>
        <fullName evidence="4">NADP-regulated thyroid-hormone-binding protein</fullName>
    </alternativeName>
</protein>
<dbReference type="EC" id="1.5.1.1" evidence="16"/>
<dbReference type="GO" id="GO:0042403">
    <property type="term" value="P:thyroid hormone metabolic process"/>
    <property type="evidence" value="ECO:0007669"/>
    <property type="project" value="TreeGrafter"/>
</dbReference>
<dbReference type="Gene3D" id="3.30.1780.10">
    <property type="entry name" value="ornithine cyclodeaminase, domain 1"/>
    <property type="match status" value="1"/>
</dbReference>
<evidence type="ECO:0000256" key="16">
    <source>
        <dbReference type="ARBA" id="ARBA00093598"/>
    </source>
</evidence>
<evidence type="ECO:0000256" key="12">
    <source>
        <dbReference type="ARBA" id="ARBA00093263"/>
    </source>
</evidence>
<evidence type="ECO:0000256" key="2">
    <source>
        <dbReference type="ARBA" id="ARBA00012883"/>
    </source>
</evidence>
<dbReference type="InterPro" id="IPR023401">
    <property type="entry name" value="ODC_N"/>
</dbReference>
<dbReference type="OMA" id="VKIVNVH"/>
<dbReference type="GO" id="GO:0047127">
    <property type="term" value="F:thiomorpholine-carboxylate dehydrogenase activity"/>
    <property type="evidence" value="ECO:0007669"/>
    <property type="project" value="UniProtKB-EC"/>
</dbReference>
<reference evidence="19" key="2">
    <citation type="journal article" date="2007" name="PLoS Biol.">
        <title>Survey sequencing and comparative analysis of the elephant shark (Callorhinchus milii) genome.</title>
        <authorList>
            <person name="Venkatesh B."/>
            <person name="Kirkness E.F."/>
            <person name="Loh Y.H."/>
            <person name="Halpern A.L."/>
            <person name="Lee A.P."/>
            <person name="Johnson J."/>
            <person name="Dandona N."/>
            <person name="Viswanathan L.D."/>
            <person name="Tay A."/>
            <person name="Venter J.C."/>
            <person name="Strausberg R.L."/>
            <person name="Brenner S."/>
        </authorList>
    </citation>
    <scope>NUCLEOTIDE SEQUENCE [LARGE SCALE GENOMIC DNA]</scope>
</reference>
<dbReference type="PANTHER" id="PTHR13812">
    <property type="entry name" value="KETIMINE REDUCTASE MU-CRYSTALLIN"/>
    <property type="match status" value="1"/>
</dbReference>
<gene>
    <name evidence="18" type="primary">crym</name>
</gene>
<dbReference type="InParanoid" id="A0A4W3HJ28"/>
<comment type="catalytic activity">
    <reaction evidence="11">
        <text>(S)-cystathionine ketimine + NADH + 2 H(+) = (3R,5S)-2,3,5,6,7-pentahydro-1,4-thiazepine-3,5-dicarboxylate + NAD(+)</text>
        <dbReference type="Rhea" id="RHEA:68032"/>
        <dbReference type="ChEBI" id="CHEBI:15378"/>
        <dbReference type="ChEBI" id="CHEBI:57540"/>
        <dbReference type="ChEBI" id="CHEBI:57945"/>
        <dbReference type="ChEBI" id="CHEBI:176808"/>
        <dbReference type="ChEBI" id="CHEBI:176810"/>
    </reaction>
    <physiologicalReaction direction="left-to-right" evidence="11">
        <dbReference type="Rhea" id="RHEA:68033"/>
    </physiologicalReaction>
</comment>
<sequence length="340" mass="37209">MADAPIFIGAAEVADLLQYGALLPVLERALVDFSKHDGMVVQPVRSTVPVDKHNGFLGVMPAYMTESDTLATKIVRFYHQTAFGTSSHQATVLLFNPSDGSLRAIMDGTVITEMRTAAVSAIATKYLKPDRLETLCILGSGAQAISHYNIFTQMFPFKQVRVWSRSRESAERFAGQVQGQVQVCTSAREAVLGADVVITVTMASEPVLFGEWVKPGAHVNAVGACRPEWREMDDALMKNAVLYVDSKEAALMESGDVILSGADIFAELGEVVKGTRPALCEKTTLFKSLGKNKQEAYTMPSIQFCTASCLFPFSTHCLIESKQKLLWTSLIHLAHHFSRN</sequence>
<dbReference type="EC" id="1.5.1.25" evidence="2"/>
<evidence type="ECO:0000256" key="9">
    <source>
        <dbReference type="ARBA" id="ARBA00093227"/>
    </source>
</evidence>
<comment type="catalytic activity">
    <reaction evidence="6">
        <text>Delta(2)-thiazoline-2-carboxylate + NADPH + 2 H(+) = L-thiazolidine-2-carboxylate + NADP(+)</text>
        <dbReference type="Rhea" id="RHEA:68072"/>
        <dbReference type="ChEBI" id="CHEBI:15378"/>
        <dbReference type="ChEBI" id="CHEBI:57783"/>
        <dbReference type="ChEBI" id="CHEBI:58349"/>
        <dbReference type="ChEBI" id="CHEBI:176895"/>
        <dbReference type="ChEBI" id="CHEBI:176896"/>
    </reaction>
    <physiologicalReaction direction="left-to-right" evidence="6">
        <dbReference type="Rhea" id="RHEA:68073"/>
    </physiologicalReaction>
</comment>
<dbReference type="PIRSF" id="PIRSF001439">
    <property type="entry name" value="CryM"/>
    <property type="match status" value="1"/>
</dbReference>
<comment type="catalytic activity">
    <reaction evidence="7">
        <text>L-proline + NADP(+) = 1-pyrroline-2-carboxylate + NADPH + H(+)</text>
        <dbReference type="Rhea" id="RHEA:20317"/>
        <dbReference type="ChEBI" id="CHEBI:15378"/>
        <dbReference type="ChEBI" id="CHEBI:39785"/>
        <dbReference type="ChEBI" id="CHEBI:57783"/>
        <dbReference type="ChEBI" id="CHEBI:58349"/>
        <dbReference type="ChEBI" id="CHEBI:60039"/>
        <dbReference type="EC" id="1.5.1.1"/>
    </reaction>
    <physiologicalReaction direction="right-to-left" evidence="7">
        <dbReference type="Rhea" id="RHEA:20319"/>
    </physiologicalReaction>
</comment>
<reference evidence="18" key="5">
    <citation type="submission" date="2025-09" db="UniProtKB">
        <authorList>
            <consortium name="Ensembl"/>
        </authorList>
    </citation>
    <scope>IDENTIFICATION</scope>
</reference>
<evidence type="ECO:0000256" key="7">
    <source>
        <dbReference type="ARBA" id="ARBA00093203"/>
    </source>
</evidence>
<evidence type="ECO:0000256" key="6">
    <source>
        <dbReference type="ARBA" id="ARBA00093197"/>
    </source>
</evidence>
<dbReference type="Ensembl" id="ENSCMIT00000017399.1">
    <property type="protein sequence ID" value="ENSCMIP00000017063.1"/>
    <property type="gene ID" value="ENSCMIG00000008170.1"/>
</dbReference>
<comment type="catalytic activity">
    <reaction evidence="8">
        <text>(3R)-1,4-thiomorpholine-3-carboxylate + NAD(+) = 3,4-dehydrothiomorpholine-3-carboxylate + NADH + 2 H(+)</text>
        <dbReference type="Rhea" id="RHEA:12504"/>
        <dbReference type="ChEBI" id="CHEBI:15378"/>
        <dbReference type="ChEBI" id="CHEBI:57540"/>
        <dbReference type="ChEBI" id="CHEBI:57945"/>
        <dbReference type="ChEBI" id="CHEBI:58517"/>
        <dbReference type="ChEBI" id="CHEBI:176873"/>
        <dbReference type="EC" id="1.5.1.25"/>
    </reaction>
    <physiologicalReaction direction="right-to-left" evidence="8">
        <dbReference type="Rhea" id="RHEA:12506"/>
    </physiologicalReaction>
</comment>
<comment type="catalytic activity">
    <reaction evidence="9">
        <text>(S)-cystathionine ketimine + NADPH + 2 H(+) = (3R,5S)-2,3,5,6,7-pentahydro-1,4-thiazepine-3,5-dicarboxylate + NADP(+)</text>
        <dbReference type="Rhea" id="RHEA:68036"/>
        <dbReference type="ChEBI" id="CHEBI:15378"/>
        <dbReference type="ChEBI" id="CHEBI:57783"/>
        <dbReference type="ChEBI" id="CHEBI:58349"/>
        <dbReference type="ChEBI" id="CHEBI:176808"/>
        <dbReference type="ChEBI" id="CHEBI:176810"/>
    </reaction>
    <physiologicalReaction direction="left-to-right" evidence="9">
        <dbReference type="Rhea" id="RHEA:68037"/>
    </physiologicalReaction>
</comment>
<accession>A0A4W3HJ28</accession>
<evidence type="ECO:0000256" key="5">
    <source>
        <dbReference type="ARBA" id="ARBA00093190"/>
    </source>
</evidence>
<comment type="catalytic activity">
    <reaction evidence="14">
        <text>L-pipecolate + NADP(+) = Delta(1)-piperideine-2-carboxylate + NADPH + H(+)</text>
        <dbReference type="Rhea" id="RHEA:12524"/>
        <dbReference type="ChEBI" id="CHEBI:15378"/>
        <dbReference type="ChEBI" id="CHEBI:57783"/>
        <dbReference type="ChEBI" id="CHEBI:58349"/>
        <dbReference type="ChEBI" id="CHEBI:61185"/>
        <dbReference type="ChEBI" id="CHEBI:77631"/>
        <dbReference type="EC" id="1.5.1.1"/>
    </reaction>
    <physiologicalReaction direction="right-to-left" evidence="14">
        <dbReference type="Rhea" id="RHEA:12526"/>
    </physiologicalReaction>
</comment>
<dbReference type="InterPro" id="IPR036291">
    <property type="entry name" value="NAD(P)-bd_dom_sf"/>
</dbReference>
<evidence type="ECO:0000256" key="1">
    <source>
        <dbReference type="ARBA" id="ARBA00008903"/>
    </source>
</evidence>
<keyword evidence="19" id="KW-1185">Reference proteome</keyword>
<evidence type="ECO:0000256" key="13">
    <source>
        <dbReference type="ARBA" id="ARBA00093264"/>
    </source>
</evidence>
<dbReference type="InterPro" id="IPR003462">
    <property type="entry name" value="ODC_Mu_crystall"/>
</dbReference>
<organism evidence="18 19">
    <name type="scientific">Callorhinchus milii</name>
    <name type="common">Ghost shark</name>
    <dbReference type="NCBI Taxonomy" id="7868"/>
    <lineage>
        <taxon>Eukaryota</taxon>
        <taxon>Metazoa</taxon>
        <taxon>Chordata</taxon>
        <taxon>Craniata</taxon>
        <taxon>Vertebrata</taxon>
        <taxon>Chondrichthyes</taxon>
        <taxon>Holocephali</taxon>
        <taxon>Chimaeriformes</taxon>
        <taxon>Callorhinchidae</taxon>
        <taxon>Callorhinchus</taxon>
    </lineage>
</organism>
<dbReference type="FunFam" id="3.40.50.720:FF:000241">
    <property type="entry name" value="ketimine reductase mu-crystallin"/>
    <property type="match status" value="1"/>
</dbReference>
<comment type="similarity">
    <text evidence="1">Belongs to the ornithine cyclodeaminase/mu-crystallin family.</text>
</comment>
<dbReference type="GO" id="GO:0070324">
    <property type="term" value="F:thyroid hormone binding"/>
    <property type="evidence" value="ECO:0007669"/>
    <property type="project" value="TreeGrafter"/>
</dbReference>
<dbReference type="Proteomes" id="UP000314986">
    <property type="component" value="Unassembled WGS sequence"/>
</dbReference>
<evidence type="ECO:0000256" key="8">
    <source>
        <dbReference type="ARBA" id="ARBA00093226"/>
    </source>
</evidence>
<evidence type="ECO:0000256" key="11">
    <source>
        <dbReference type="ARBA" id="ARBA00093250"/>
    </source>
</evidence>
<dbReference type="AlphaFoldDB" id="A0A4W3HJ28"/>
<dbReference type="GO" id="GO:0050241">
    <property type="term" value="F:pyrroline-2-carboxylate reductase activity"/>
    <property type="evidence" value="ECO:0007669"/>
    <property type="project" value="UniProtKB-EC"/>
</dbReference>
<comment type="catalytic activity">
    <reaction evidence="13">
        <text>L-proline + NAD(+) = 1-pyrroline-2-carboxylate + NADH + H(+)</text>
        <dbReference type="Rhea" id="RHEA:20321"/>
        <dbReference type="ChEBI" id="CHEBI:15378"/>
        <dbReference type="ChEBI" id="CHEBI:39785"/>
        <dbReference type="ChEBI" id="CHEBI:57540"/>
        <dbReference type="ChEBI" id="CHEBI:57945"/>
        <dbReference type="ChEBI" id="CHEBI:60039"/>
        <dbReference type="EC" id="1.5.1.1"/>
    </reaction>
    <physiologicalReaction direction="right-to-left" evidence="13">
        <dbReference type="Rhea" id="RHEA:20323"/>
    </physiologicalReaction>
</comment>
<dbReference type="GeneTree" id="ENSGT00390000000237"/>
<comment type="catalytic activity">
    <reaction evidence="10">
        <text>(R)-lanthionine ketimine + NADPH + 2 H(+) = (3R,5R)-1,4-thiomorpholine-3,5-dicarboxylate + NADP(+)</text>
        <dbReference type="Rhea" id="RHEA:68040"/>
        <dbReference type="ChEBI" id="CHEBI:15378"/>
        <dbReference type="ChEBI" id="CHEBI:57783"/>
        <dbReference type="ChEBI" id="CHEBI:58349"/>
        <dbReference type="ChEBI" id="CHEBI:176891"/>
        <dbReference type="ChEBI" id="CHEBI:176892"/>
    </reaction>
    <physiologicalReaction direction="left-to-right" evidence="10">
        <dbReference type="Rhea" id="RHEA:68041"/>
    </physiologicalReaction>
</comment>
<comment type="subunit">
    <text evidence="15">Homodimer. Binds the thyroid hormone triiodothyronine (T3); T3 binding inhibits enzymatic activity.</text>
</comment>
<name>A0A4W3HJ28_CALMI</name>
<dbReference type="STRING" id="7868.ENSCMIP00000017063"/>
<dbReference type="PANTHER" id="PTHR13812:SF19">
    <property type="entry name" value="KETIMINE REDUCTASE MU-CRYSTALLIN"/>
    <property type="match status" value="1"/>
</dbReference>
<reference evidence="19" key="3">
    <citation type="journal article" date="2014" name="Nature">
        <title>Elephant shark genome provides unique insights into gnathostome evolution.</title>
        <authorList>
            <consortium name="International Elephant Shark Genome Sequencing Consortium"/>
            <person name="Venkatesh B."/>
            <person name="Lee A.P."/>
            <person name="Ravi V."/>
            <person name="Maurya A.K."/>
            <person name="Lian M.M."/>
            <person name="Swann J.B."/>
            <person name="Ohta Y."/>
            <person name="Flajnik M.F."/>
            <person name="Sutoh Y."/>
            <person name="Kasahara M."/>
            <person name="Hoon S."/>
            <person name="Gangu V."/>
            <person name="Roy S.W."/>
            <person name="Irimia M."/>
            <person name="Korzh V."/>
            <person name="Kondrychyn I."/>
            <person name="Lim Z.W."/>
            <person name="Tay B.H."/>
            <person name="Tohari S."/>
            <person name="Kong K.W."/>
            <person name="Ho S."/>
            <person name="Lorente-Galdos B."/>
            <person name="Quilez J."/>
            <person name="Marques-Bonet T."/>
            <person name="Raney B.J."/>
            <person name="Ingham P.W."/>
            <person name="Tay A."/>
            <person name="Hillier L.W."/>
            <person name="Minx P."/>
            <person name="Boehm T."/>
            <person name="Wilson R.K."/>
            <person name="Brenner S."/>
            <person name="Warren W.C."/>
        </authorList>
    </citation>
    <scope>NUCLEOTIDE SEQUENCE [LARGE SCALE GENOMIC DNA]</scope>
</reference>
<dbReference type="SUPFAM" id="SSF51735">
    <property type="entry name" value="NAD(P)-binding Rossmann-fold domains"/>
    <property type="match status" value="1"/>
</dbReference>